<keyword evidence="1" id="KW-0732">Signal</keyword>
<feature type="chain" id="PRO_5016373945" description="Hydrophobin" evidence="1">
    <location>
        <begin position="22"/>
        <end position="99"/>
    </location>
</feature>
<dbReference type="Proteomes" id="UP000246740">
    <property type="component" value="Unassembled WGS sequence"/>
</dbReference>
<proteinExistence type="predicted"/>
<name>A0A317XST4_9BASI</name>
<feature type="signal peptide" evidence="1">
    <location>
        <begin position="1"/>
        <end position="21"/>
    </location>
</feature>
<evidence type="ECO:0008006" key="4">
    <source>
        <dbReference type="Google" id="ProtNLM"/>
    </source>
</evidence>
<accession>A0A317XST4</accession>
<dbReference type="InParanoid" id="A0A317XST4"/>
<reference evidence="2 3" key="1">
    <citation type="journal article" date="2018" name="Mol. Biol. Evol.">
        <title>Broad Genomic Sampling Reveals a Smut Pathogenic Ancestry of the Fungal Clade Ustilaginomycotina.</title>
        <authorList>
            <person name="Kijpornyongpan T."/>
            <person name="Mondo S.J."/>
            <person name="Barry K."/>
            <person name="Sandor L."/>
            <person name="Lee J."/>
            <person name="Lipzen A."/>
            <person name="Pangilinan J."/>
            <person name="LaButti K."/>
            <person name="Hainaut M."/>
            <person name="Henrissat B."/>
            <person name="Grigoriev I.V."/>
            <person name="Spatafora J.W."/>
            <person name="Aime M.C."/>
        </authorList>
    </citation>
    <scope>NUCLEOTIDE SEQUENCE [LARGE SCALE GENOMIC DNA]</scope>
    <source>
        <strain evidence="2 3">MCA 3645</strain>
    </source>
</reference>
<dbReference type="EMBL" id="KZ819190">
    <property type="protein sequence ID" value="PWZ01424.1"/>
    <property type="molecule type" value="Genomic_DNA"/>
</dbReference>
<protein>
    <recommendedName>
        <fullName evidence="4">Hydrophobin</fullName>
    </recommendedName>
</protein>
<keyword evidence="3" id="KW-1185">Reference proteome</keyword>
<evidence type="ECO:0000313" key="3">
    <source>
        <dbReference type="Proteomes" id="UP000246740"/>
    </source>
</evidence>
<organism evidence="2 3">
    <name type="scientific">Testicularia cyperi</name>
    <dbReference type="NCBI Taxonomy" id="1882483"/>
    <lineage>
        <taxon>Eukaryota</taxon>
        <taxon>Fungi</taxon>
        <taxon>Dikarya</taxon>
        <taxon>Basidiomycota</taxon>
        <taxon>Ustilaginomycotina</taxon>
        <taxon>Ustilaginomycetes</taxon>
        <taxon>Ustilaginales</taxon>
        <taxon>Anthracoideaceae</taxon>
        <taxon>Testicularia</taxon>
    </lineage>
</organism>
<dbReference type="AlphaFoldDB" id="A0A317XST4"/>
<evidence type="ECO:0000256" key="1">
    <source>
        <dbReference type="SAM" id="SignalP"/>
    </source>
</evidence>
<sequence>MRVTQLLFCAVVATLTGLARAGKGGQYDKCQLKGFATSGNMYGVGVDRDAGCSADKKLHCCVRRKEFDAMSTTGNNIARGACQYKSDSRFISAKGWVCM</sequence>
<evidence type="ECO:0000313" key="2">
    <source>
        <dbReference type="EMBL" id="PWZ01424.1"/>
    </source>
</evidence>
<gene>
    <name evidence="2" type="ORF">BCV70DRAFT_73694</name>
</gene>